<dbReference type="RefSeq" id="XP_030988749.1">
    <property type="nucleotide sequence ID" value="XM_031133710.1"/>
</dbReference>
<evidence type="ECO:0000256" key="1">
    <source>
        <dbReference type="SAM" id="MobiDB-lite"/>
    </source>
</evidence>
<feature type="compositionally biased region" description="Polar residues" evidence="1">
    <location>
        <begin position="571"/>
        <end position="583"/>
    </location>
</feature>
<dbReference type="EMBL" id="SKBQ01000096">
    <property type="protein sequence ID" value="TPX07038.1"/>
    <property type="molecule type" value="Genomic_DNA"/>
</dbReference>
<feature type="compositionally biased region" description="Low complexity" evidence="1">
    <location>
        <begin position="202"/>
        <end position="222"/>
    </location>
</feature>
<name>A0A507AQ91_9PEZI</name>
<proteinExistence type="predicted"/>
<accession>A0A507AQ91</accession>
<feature type="compositionally biased region" description="Polar residues" evidence="1">
    <location>
        <begin position="170"/>
        <end position="195"/>
    </location>
</feature>
<comment type="caution">
    <text evidence="2">The sequence shown here is derived from an EMBL/GenBank/DDBJ whole genome shotgun (WGS) entry which is preliminary data.</text>
</comment>
<sequence>MSSLIKASPSPEAGTYSSTLALPSGTRKSVSSGGQRNAWLEQQLREPSLRAQSGLSRDTPQAIRREIQRRRARGRWPELDGAGPRKSMSPTELLHVKGESITGSHIEACHSTGSKKRPRRESSGDQKKRRTLDIRSLAKPLAAVTNTVGTAPCPSSSRPPREGEGRSFPLPNTSVKKNTGPQQYQTPASQSTSSVRDIYAVPISPARPASRPLAAIAPSSRRLNAKTQASRAIERLQKQSKPRGFPASSSWSQTSSPLAVTRSPPLRGLRDRSVAIPSIEKSPSVSPVKMPPVGLGRDICSDRAKSRQPPSAKEKHTIALDTPSRSKSGVAPSEKATCNQLPAPESTQASSRGDFQGRMASRTLENARAATEATTISSETSIDQRLTPEQHLVLIKYCMEKEDQFLALAQHPGSLDEPFWMAVSDTFHRSYPELHFSWQRASQEVGDLVLDRRLRGELHRLGSPPESSSMNLELSQAVDRWHELCLRRETHRQVANCGPSFTVYISDMLVRFAKSITTDVLTAYQSSPDRLLREMMEICEFTISGDHDIVRAALERPDFCRTAREVRSPSDSRSVTTSASASIHSPEVGSPEGDGFFSSDSDTSEDEDASSDYAPSRAVSLRPTPRNTRRHRDVSTPDLDPQLGRRLSELELIYCSQYLSPA</sequence>
<dbReference type="InParanoid" id="A0A507AQ91"/>
<feature type="compositionally biased region" description="Low complexity" evidence="1">
    <location>
        <begin position="589"/>
        <end position="601"/>
    </location>
</feature>
<evidence type="ECO:0000313" key="3">
    <source>
        <dbReference type="Proteomes" id="UP000319257"/>
    </source>
</evidence>
<evidence type="ECO:0000313" key="2">
    <source>
        <dbReference type="EMBL" id="TPX07038.1"/>
    </source>
</evidence>
<dbReference type="GeneID" id="41978473"/>
<keyword evidence="3" id="KW-1185">Reference proteome</keyword>
<feature type="compositionally biased region" description="Polar residues" evidence="1">
    <location>
        <begin position="336"/>
        <end position="353"/>
    </location>
</feature>
<feature type="region of interest" description="Disordered" evidence="1">
    <location>
        <begin position="1"/>
        <end position="355"/>
    </location>
</feature>
<gene>
    <name evidence="2" type="ORF">E0L32_011026</name>
</gene>
<feature type="compositionally biased region" description="Polar residues" evidence="1">
    <location>
        <begin position="50"/>
        <end position="59"/>
    </location>
</feature>
<dbReference type="Proteomes" id="UP000319257">
    <property type="component" value="Unassembled WGS sequence"/>
</dbReference>
<feature type="compositionally biased region" description="Polar residues" evidence="1">
    <location>
        <begin position="144"/>
        <end position="158"/>
    </location>
</feature>
<dbReference type="AlphaFoldDB" id="A0A507AQ91"/>
<feature type="region of interest" description="Disordered" evidence="1">
    <location>
        <begin position="563"/>
        <end position="643"/>
    </location>
</feature>
<organism evidence="2 3">
    <name type="scientific">Thyridium curvatum</name>
    <dbReference type="NCBI Taxonomy" id="1093900"/>
    <lineage>
        <taxon>Eukaryota</taxon>
        <taxon>Fungi</taxon>
        <taxon>Dikarya</taxon>
        <taxon>Ascomycota</taxon>
        <taxon>Pezizomycotina</taxon>
        <taxon>Sordariomycetes</taxon>
        <taxon>Sordariomycetidae</taxon>
        <taxon>Thyridiales</taxon>
        <taxon>Thyridiaceae</taxon>
        <taxon>Thyridium</taxon>
    </lineage>
</organism>
<reference evidence="2 3" key="1">
    <citation type="submission" date="2019-06" db="EMBL/GenBank/DDBJ databases">
        <title>Draft genome sequence of the filamentous fungus Phialemoniopsis curvata isolated from diesel fuel.</title>
        <authorList>
            <person name="Varaljay V.A."/>
            <person name="Lyon W.J."/>
            <person name="Crouch A.L."/>
            <person name="Drake C.E."/>
            <person name="Hollomon J.M."/>
            <person name="Nadeau L.J."/>
            <person name="Nunn H.S."/>
            <person name="Stevenson B.S."/>
            <person name="Bojanowski C.L."/>
            <person name="Crookes-Goodson W.J."/>
        </authorList>
    </citation>
    <scope>NUCLEOTIDE SEQUENCE [LARGE SCALE GENOMIC DNA]</scope>
    <source>
        <strain evidence="2 3">D216</strain>
    </source>
</reference>
<feature type="compositionally biased region" description="Polar residues" evidence="1">
    <location>
        <begin position="15"/>
        <end position="35"/>
    </location>
</feature>
<feature type="compositionally biased region" description="Low complexity" evidence="1">
    <location>
        <begin position="281"/>
        <end position="293"/>
    </location>
</feature>
<protein>
    <submittedName>
        <fullName evidence="2">Uncharacterized protein</fullName>
    </submittedName>
</protein>